<dbReference type="EMBL" id="DTET01000236">
    <property type="protein sequence ID" value="HGV67056.1"/>
    <property type="molecule type" value="Genomic_DNA"/>
</dbReference>
<keyword evidence="1" id="KW-0472">Membrane</keyword>
<dbReference type="AlphaFoldDB" id="A0A7J3QF68"/>
<protein>
    <submittedName>
        <fullName evidence="2">Lysine exporter LysO family protein</fullName>
    </submittedName>
</protein>
<proteinExistence type="predicted"/>
<dbReference type="GO" id="GO:0005886">
    <property type="term" value="C:plasma membrane"/>
    <property type="evidence" value="ECO:0007669"/>
    <property type="project" value="TreeGrafter"/>
</dbReference>
<reference evidence="2" key="1">
    <citation type="journal article" date="2020" name="mSystems">
        <title>Genome- and Community-Level Interaction Insights into Carbon Utilization and Element Cycling Functions of Hydrothermarchaeota in Hydrothermal Sediment.</title>
        <authorList>
            <person name="Zhou Z."/>
            <person name="Liu Y."/>
            <person name="Xu W."/>
            <person name="Pan J."/>
            <person name="Luo Z.H."/>
            <person name="Li M."/>
        </authorList>
    </citation>
    <scope>NUCLEOTIDE SEQUENCE [LARGE SCALE GENOMIC DNA]</scope>
    <source>
        <strain evidence="2">SpSt-721</strain>
    </source>
</reference>
<feature type="transmembrane region" description="Helical" evidence="1">
    <location>
        <begin position="37"/>
        <end position="54"/>
    </location>
</feature>
<organism evidence="2">
    <name type="scientific">Ignisphaera aggregans</name>
    <dbReference type="NCBI Taxonomy" id="334771"/>
    <lineage>
        <taxon>Archaea</taxon>
        <taxon>Thermoproteota</taxon>
        <taxon>Thermoprotei</taxon>
        <taxon>Desulfurococcales</taxon>
        <taxon>Desulfurococcaceae</taxon>
        <taxon>Ignisphaera</taxon>
    </lineage>
</organism>
<feature type="transmembrane region" description="Helical" evidence="1">
    <location>
        <begin position="66"/>
        <end position="89"/>
    </location>
</feature>
<feature type="transmembrane region" description="Helical" evidence="1">
    <location>
        <begin position="173"/>
        <end position="197"/>
    </location>
</feature>
<dbReference type="GO" id="GO:0015661">
    <property type="term" value="F:L-lysine efflux transmembrane transporter activity"/>
    <property type="evidence" value="ECO:0007669"/>
    <property type="project" value="InterPro"/>
</dbReference>
<dbReference type="Pfam" id="PF03956">
    <property type="entry name" value="Lys_export"/>
    <property type="match status" value="1"/>
</dbReference>
<gene>
    <name evidence="2" type="ORF">ENV02_04490</name>
</gene>
<comment type="caution">
    <text evidence="2">The sequence shown here is derived from an EMBL/GenBank/DDBJ whole genome shotgun (WGS) entry which is preliminary data.</text>
</comment>
<accession>A0A7J3QF68</accession>
<evidence type="ECO:0000313" key="2">
    <source>
        <dbReference type="EMBL" id="HGV67056.1"/>
    </source>
</evidence>
<dbReference type="InterPro" id="IPR005642">
    <property type="entry name" value="LysO"/>
</dbReference>
<sequence length="201" mass="22129">MKTIFMIVIIFVIGLGIGVLFYLNNLSIFMLSKTIELLVYILLSLITISIVNTVNSFKDLINHIDISIKVIISTILGSIAGGLLAAIILNSDIRMYTAIALGMGFYTFTGSYLATINRYFAFLGFTVNMFREVATFIIYPLLSRKYPIEAITIGGATTMDTTLPVISKVTNNAIAMIAFIHGFILTLIIPVIIPIIVHLQI</sequence>
<dbReference type="PANTHER" id="PTHR35804">
    <property type="entry name" value="LYSINE EXPORTER LYSO"/>
    <property type="match status" value="1"/>
</dbReference>
<keyword evidence="1" id="KW-0812">Transmembrane</keyword>
<keyword evidence="1" id="KW-1133">Transmembrane helix</keyword>
<name>A0A7J3QF68_9CREN</name>
<evidence type="ECO:0000256" key="1">
    <source>
        <dbReference type="SAM" id="Phobius"/>
    </source>
</evidence>
<dbReference type="PANTHER" id="PTHR35804:SF1">
    <property type="entry name" value="LYSINE EXPORTER LYSO"/>
    <property type="match status" value="1"/>
</dbReference>
<feature type="transmembrane region" description="Helical" evidence="1">
    <location>
        <begin position="95"/>
        <end position="113"/>
    </location>
</feature>
<feature type="transmembrane region" description="Helical" evidence="1">
    <location>
        <begin position="7"/>
        <end position="31"/>
    </location>
</feature>